<sequence length="75" mass="7885">MPDTPSVPSGFDTLMDALAAEALTDKAKFQRAAAFRMAVERLAERWTFGAPPHTPKKAKAGAPAAGPEYPAASEV</sequence>
<organism evidence="2 3">
    <name type="scientific">Neoroseomonas lacus</name>
    <dbReference type="NCBI Taxonomy" id="287609"/>
    <lineage>
        <taxon>Bacteria</taxon>
        <taxon>Pseudomonadati</taxon>
        <taxon>Pseudomonadota</taxon>
        <taxon>Alphaproteobacteria</taxon>
        <taxon>Acetobacterales</taxon>
        <taxon>Acetobacteraceae</taxon>
        <taxon>Neoroseomonas</taxon>
    </lineage>
</organism>
<reference evidence="2" key="2">
    <citation type="submission" date="2020-09" db="EMBL/GenBank/DDBJ databases">
        <authorList>
            <person name="Sun Q."/>
            <person name="Zhou Y."/>
        </authorList>
    </citation>
    <scope>NUCLEOTIDE SEQUENCE</scope>
    <source>
        <strain evidence="2">CGMCC 1.3617</strain>
    </source>
</reference>
<dbReference type="EMBL" id="BMKW01000005">
    <property type="protein sequence ID" value="GGJ14012.1"/>
    <property type="molecule type" value="Genomic_DNA"/>
</dbReference>
<protein>
    <submittedName>
        <fullName evidence="2">Uncharacterized protein</fullName>
    </submittedName>
</protein>
<feature type="region of interest" description="Disordered" evidence="1">
    <location>
        <begin position="48"/>
        <end position="75"/>
    </location>
</feature>
<dbReference type="Proteomes" id="UP000661507">
    <property type="component" value="Unassembled WGS sequence"/>
</dbReference>
<evidence type="ECO:0000256" key="1">
    <source>
        <dbReference type="SAM" id="MobiDB-lite"/>
    </source>
</evidence>
<evidence type="ECO:0000313" key="3">
    <source>
        <dbReference type="Proteomes" id="UP000661507"/>
    </source>
</evidence>
<keyword evidence="3" id="KW-1185">Reference proteome</keyword>
<accession>A0A917NNH3</accession>
<proteinExistence type="predicted"/>
<dbReference type="AlphaFoldDB" id="A0A917NNH3"/>
<gene>
    <name evidence="2" type="ORF">GCM10011320_21590</name>
</gene>
<evidence type="ECO:0000313" key="2">
    <source>
        <dbReference type="EMBL" id="GGJ14012.1"/>
    </source>
</evidence>
<name>A0A917NNH3_9PROT</name>
<comment type="caution">
    <text evidence="2">The sequence shown here is derived from an EMBL/GenBank/DDBJ whole genome shotgun (WGS) entry which is preliminary data.</text>
</comment>
<dbReference type="RefSeq" id="WP_188967065.1">
    <property type="nucleotide sequence ID" value="NZ_BMKW01000005.1"/>
</dbReference>
<feature type="compositionally biased region" description="Low complexity" evidence="1">
    <location>
        <begin position="60"/>
        <end position="75"/>
    </location>
</feature>
<reference evidence="2" key="1">
    <citation type="journal article" date="2014" name="Int. J. Syst. Evol. Microbiol.">
        <title>Complete genome sequence of Corynebacterium casei LMG S-19264T (=DSM 44701T), isolated from a smear-ripened cheese.</title>
        <authorList>
            <consortium name="US DOE Joint Genome Institute (JGI-PGF)"/>
            <person name="Walter F."/>
            <person name="Albersmeier A."/>
            <person name="Kalinowski J."/>
            <person name="Ruckert C."/>
        </authorList>
    </citation>
    <scope>NUCLEOTIDE SEQUENCE</scope>
    <source>
        <strain evidence="2">CGMCC 1.3617</strain>
    </source>
</reference>